<feature type="disulfide bond" evidence="14">
    <location>
        <begin position="14"/>
        <end position="67"/>
    </location>
</feature>
<feature type="binding site" evidence="13">
    <location>
        <position position="148"/>
    </location>
    <ligand>
        <name>Ca(2+)</name>
        <dbReference type="ChEBI" id="CHEBI:29108"/>
        <label>2</label>
    </ligand>
</feature>
<dbReference type="Gene3D" id="2.20.100.10">
    <property type="entry name" value="Thrombospondin type-1 (TSP1) repeat"/>
    <property type="match status" value="3"/>
</dbReference>
<evidence type="ECO:0000256" key="2">
    <source>
        <dbReference type="ARBA" id="ARBA00022525"/>
    </source>
</evidence>
<dbReference type="Pfam" id="PF17771">
    <property type="entry name" value="ADAMTS_CR_2"/>
    <property type="match status" value="1"/>
</dbReference>
<dbReference type="PROSITE" id="PS50092">
    <property type="entry name" value="TSP1"/>
    <property type="match status" value="3"/>
</dbReference>
<evidence type="ECO:0000256" key="14">
    <source>
        <dbReference type="PIRSR" id="PIRSR613273-3"/>
    </source>
</evidence>
<feature type="binding site" evidence="13">
    <location>
        <position position="148"/>
    </location>
    <ligand>
        <name>Ca(2+)</name>
        <dbReference type="ChEBI" id="CHEBI:29108"/>
        <label>1</label>
    </ligand>
</feature>
<feature type="binding site" evidence="13 15">
    <location>
        <position position="83"/>
    </location>
    <ligand>
        <name>Zn(2+)</name>
        <dbReference type="ChEBI" id="CHEBI:29105"/>
        <note>catalytic</note>
    </ligand>
</feature>
<evidence type="ECO:0000256" key="4">
    <source>
        <dbReference type="ARBA" id="ARBA00022723"/>
    </source>
</evidence>
<keyword evidence="7" id="KW-0378">Hydrolase</keyword>
<feature type="disulfide bond" evidence="14">
    <location>
        <begin position="61"/>
        <end position="145"/>
    </location>
</feature>
<feature type="binding site" evidence="13">
    <location>
        <position position="25"/>
    </location>
    <ligand>
        <name>Ca(2+)</name>
        <dbReference type="ChEBI" id="CHEBI:29108"/>
        <label>1</label>
    </ligand>
</feature>
<dbReference type="SUPFAM" id="SSF55486">
    <property type="entry name" value="Metalloproteases ('zincins'), catalytic domain"/>
    <property type="match status" value="1"/>
</dbReference>
<feature type="non-terminal residue" evidence="17">
    <location>
        <position position="1"/>
    </location>
</feature>
<feature type="domain" description="Peptidase M12B" evidence="16">
    <location>
        <begin position="1"/>
        <end position="150"/>
    </location>
</feature>
<feature type="disulfide bond" evidence="14">
    <location>
        <begin position="252"/>
        <end position="289"/>
    </location>
</feature>
<dbReference type="PRINTS" id="PR01857">
    <property type="entry name" value="ADAMTSFAMILY"/>
</dbReference>
<dbReference type="SUPFAM" id="SSF82895">
    <property type="entry name" value="TSP-1 type 1 repeat"/>
    <property type="match status" value="3"/>
</dbReference>
<evidence type="ECO:0000256" key="11">
    <source>
        <dbReference type="ARBA" id="ARBA00023180"/>
    </source>
</evidence>
<keyword evidence="13" id="KW-0106">Calcium</keyword>
<feature type="binding site" evidence="13 15">
    <location>
        <position position="93"/>
    </location>
    <ligand>
        <name>Zn(2+)</name>
        <dbReference type="ChEBI" id="CHEBI:29105"/>
        <note>catalytic</note>
    </ligand>
</feature>
<feature type="disulfide bond" evidence="14">
    <location>
        <begin position="219"/>
        <end position="230"/>
    </location>
</feature>
<dbReference type="Pfam" id="PF19236">
    <property type="entry name" value="ADAMTS_CR_3"/>
    <property type="match status" value="1"/>
</dbReference>
<dbReference type="InterPro" id="IPR010294">
    <property type="entry name" value="ADAMTS_spacer1"/>
</dbReference>
<dbReference type="Pfam" id="PF19030">
    <property type="entry name" value="TSP1_ADAMTS"/>
    <property type="match status" value="2"/>
</dbReference>
<dbReference type="Gene3D" id="3.40.390.10">
    <property type="entry name" value="Collagenase (Catalytic Domain)"/>
    <property type="match status" value="1"/>
</dbReference>
<feature type="binding site" evidence="13">
    <location>
        <position position="32"/>
    </location>
    <ligand>
        <name>Ca(2+)</name>
        <dbReference type="ChEBI" id="CHEBI:29108"/>
        <label>1</label>
    </ligand>
</feature>
<dbReference type="InterPro" id="IPR024079">
    <property type="entry name" value="MetalloPept_cat_dom_sf"/>
</dbReference>
<evidence type="ECO:0000256" key="15">
    <source>
        <dbReference type="PROSITE-ProRule" id="PRU00276"/>
    </source>
</evidence>
<evidence type="ECO:0000256" key="3">
    <source>
        <dbReference type="ARBA" id="ARBA00022670"/>
    </source>
</evidence>
<evidence type="ECO:0000256" key="1">
    <source>
        <dbReference type="ARBA" id="ARBA00004613"/>
    </source>
</evidence>
<feature type="binding site" evidence="13">
    <location>
        <position position="25"/>
    </location>
    <ligand>
        <name>Ca(2+)</name>
        <dbReference type="ChEBI" id="CHEBI:29108"/>
        <label>2</label>
    </ligand>
</feature>
<feature type="disulfide bond" evidence="14">
    <location>
        <begin position="99"/>
        <end position="129"/>
    </location>
</feature>
<feature type="disulfide bond" evidence="14">
    <location>
        <begin position="172"/>
        <end position="196"/>
    </location>
</feature>
<dbReference type="InParanoid" id="C3ZPX5"/>
<dbReference type="PROSITE" id="PS50215">
    <property type="entry name" value="ADAM_MEPRO"/>
    <property type="match status" value="1"/>
</dbReference>
<dbReference type="FunCoup" id="C3ZPX5">
    <property type="interactions" value="3"/>
</dbReference>
<keyword evidence="5" id="KW-0732">Signal</keyword>
<dbReference type="InterPro" id="IPR045371">
    <property type="entry name" value="ADAMTS_CR_3"/>
</dbReference>
<gene>
    <name evidence="17" type="ORF">BRAFLDRAFT_217880</name>
</gene>
<dbReference type="Gene3D" id="3.40.1620.60">
    <property type="match status" value="2"/>
</dbReference>
<evidence type="ECO:0000256" key="13">
    <source>
        <dbReference type="PIRSR" id="PIRSR613273-2"/>
    </source>
</evidence>
<keyword evidence="11" id="KW-0325">Glycoprotein</keyword>
<proteinExistence type="predicted"/>
<evidence type="ECO:0000259" key="16">
    <source>
        <dbReference type="PROSITE" id="PS50215"/>
    </source>
</evidence>
<dbReference type="Pfam" id="PF00090">
    <property type="entry name" value="TSP_1"/>
    <property type="match status" value="1"/>
</dbReference>
<accession>C3ZPX5</accession>
<dbReference type="EMBL" id="GG666659">
    <property type="protein sequence ID" value="EEN45354.1"/>
    <property type="molecule type" value="Genomic_DNA"/>
</dbReference>
<dbReference type="GO" id="GO:0005576">
    <property type="term" value="C:extracellular region"/>
    <property type="evidence" value="ECO:0007669"/>
    <property type="project" value="UniProtKB-SubCell"/>
</dbReference>
<dbReference type="eggNOG" id="KOG3538">
    <property type="taxonomic scope" value="Eukaryota"/>
</dbReference>
<evidence type="ECO:0000256" key="7">
    <source>
        <dbReference type="ARBA" id="ARBA00022801"/>
    </source>
</evidence>
<dbReference type="Gene3D" id="2.60.120.830">
    <property type="match status" value="1"/>
</dbReference>
<dbReference type="InterPro" id="IPR036383">
    <property type="entry name" value="TSP1_rpt_sf"/>
</dbReference>
<dbReference type="InterPro" id="IPR041645">
    <property type="entry name" value="ADAMTS_CR_2"/>
</dbReference>
<keyword evidence="8 13" id="KW-0862">Zinc</keyword>
<dbReference type="FunFam" id="2.20.100.10:FF:000005">
    <property type="entry name" value="ADAM metallopeptidase with thrombospondin type 1 motif 9"/>
    <property type="match status" value="1"/>
</dbReference>
<dbReference type="InterPro" id="IPR001590">
    <property type="entry name" value="Peptidase_M12B"/>
</dbReference>
<dbReference type="GO" id="GO:0006508">
    <property type="term" value="P:proteolysis"/>
    <property type="evidence" value="ECO:0007669"/>
    <property type="project" value="UniProtKB-KW"/>
</dbReference>
<comment type="caution">
    <text evidence="15">Lacks conserved residue(s) required for the propagation of feature annotation.</text>
</comment>
<evidence type="ECO:0000256" key="5">
    <source>
        <dbReference type="ARBA" id="ARBA00022729"/>
    </source>
</evidence>
<dbReference type="PANTHER" id="PTHR13723">
    <property type="entry name" value="ADAMTS A DISINTEGRIN AND METALLOPROTEASE WITH THROMBOSPONDIN MOTIFS PROTEASE"/>
    <property type="match status" value="1"/>
</dbReference>
<dbReference type="GO" id="GO:0046872">
    <property type="term" value="F:metal ion binding"/>
    <property type="evidence" value="ECO:0007669"/>
    <property type="project" value="UniProtKB-KW"/>
</dbReference>
<keyword evidence="3" id="KW-0645">Protease</keyword>
<keyword evidence="6" id="KW-0677">Repeat</keyword>
<dbReference type="GO" id="GO:0004222">
    <property type="term" value="F:metalloendopeptidase activity"/>
    <property type="evidence" value="ECO:0007669"/>
    <property type="project" value="InterPro"/>
</dbReference>
<evidence type="ECO:0000256" key="8">
    <source>
        <dbReference type="ARBA" id="ARBA00022833"/>
    </source>
</evidence>
<reference evidence="17" key="1">
    <citation type="journal article" date="2008" name="Nature">
        <title>The amphioxus genome and the evolution of the chordate karyotype.</title>
        <authorList>
            <consortium name="US DOE Joint Genome Institute (JGI-PGF)"/>
            <person name="Putnam N.H."/>
            <person name="Butts T."/>
            <person name="Ferrier D.E.K."/>
            <person name="Furlong R.F."/>
            <person name="Hellsten U."/>
            <person name="Kawashima T."/>
            <person name="Robinson-Rechavi M."/>
            <person name="Shoguchi E."/>
            <person name="Terry A."/>
            <person name="Yu J.-K."/>
            <person name="Benito-Gutierrez E.L."/>
            <person name="Dubchak I."/>
            <person name="Garcia-Fernandez J."/>
            <person name="Gibson-Brown J.J."/>
            <person name="Grigoriev I.V."/>
            <person name="Horton A.C."/>
            <person name="de Jong P.J."/>
            <person name="Jurka J."/>
            <person name="Kapitonov V.V."/>
            <person name="Kohara Y."/>
            <person name="Kuroki Y."/>
            <person name="Lindquist E."/>
            <person name="Lucas S."/>
            <person name="Osoegawa K."/>
            <person name="Pennacchio L.A."/>
            <person name="Salamov A.A."/>
            <person name="Satou Y."/>
            <person name="Sauka-Spengler T."/>
            <person name="Schmutz J."/>
            <person name="Shin-I T."/>
            <person name="Toyoda A."/>
            <person name="Bronner-Fraser M."/>
            <person name="Fujiyama A."/>
            <person name="Holland L.Z."/>
            <person name="Holland P.W.H."/>
            <person name="Satoh N."/>
            <person name="Rokhsar D.S."/>
        </authorList>
    </citation>
    <scope>NUCLEOTIDE SEQUENCE [LARGE SCALE GENOMIC DNA]</scope>
    <source>
        <strain evidence="17">S238N-H82</strain>
        <tissue evidence="17">Testes</tissue>
    </source>
</reference>
<feature type="disulfide bond" evidence="14">
    <location>
        <begin position="256"/>
        <end position="294"/>
    </location>
</feature>
<dbReference type="Pfam" id="PF01421">
    <property type="entry name" value="Reprolysin"/>
    <property type="match status" value="1"/>
</dbReference>
<dbReference type="SMART" id="SM00209">
    <property type="entry name" value="TSP1"/>
    <property type="match status" value="3"/>
</dbReference>
<feature type="active site" evidence="12 15">
    <location>
        <position position="84"/>
    </location>
</feature>
<comment type="cofactor">
    <cofactor evidence="13">
        <name>Zn(2+)</name>
        <dbReference type="ChEBI" id="CHEBI:29105"/>
    </cofactor>
    <text evidence="13">Binds 1 zinc ion per subunit.</text>
</comment>
<dbReference type="CDD" id="cd04273">
    <property type="entry name" value="ZnMc_ADAMTS_like"/>
    <property type="match status" value="1"/>
</dbReference>
<dbReference type="FunFam" id="2.20.100.10:FF:000006">
    <property type="entry name" value="A disintegrin and metalloproteinase with thrombospondin motifs 1"/>
    <property type="match status" value="1"/>
</dbReference>
<dbReference type="InterPro" id="IPR050439">
    <property type="entry name" value="ADAMTS_ADAMTS-like"/>
</dbReference>
<keyword evidence="10 14" id="KW-1015">Disulfide bond</keyword>
<name>C3ZPX5_BRAFL</name>
<dbReference type="PANTHER" id="PTHR13723:SF303">
    <property type="match status" value="1"/>
</dbReference>
<dbReference type="InterPro" id="IPR000884">
    <property type="entry name" value="TSP1_rpt"/>
</dbReference>
<feature type="disulfide bond" evidence="14">
    <location>
        <begin position="43"/>
        <end position="49"/>
    </location>
</feature>
<comment type="subcellular location">
    <subcellularLocation>
        <location evidence="1">Secreted</location>
    </subcellularLocation>
</comment>
<dbReference type="Pfam" id="PF05986">
    <property type="entry name" value="ADAMTS_spacer1"/>
    <property type="match status" value="1"/>
</dbReference>
<feature type="disulfide bond" evidence="14">
    <location>
        <begin position="183"/>
        <end position="206"/>
    </location>
</feature>
<feature type="binding site" evidence="13">
    <location>
        <position position="145"/>
    </location>
    <ligand>
        <name>Ca(2+)</name>
        <dbReference type="ChEBI" id="CHEBI:29108"/>
        <label>1</label>
    </ligand>
</feature>
<dbReference type="InterPro" id="IPR013273">
    <property type="entry name" value="ADAMTS/ADAMTS-like"/>
</dbReference>
<feature type="binding site" evidence="13 15">
    <location>
        <position position="87"/>
    </location>
    <ligand>
        <name>Zn(2+)</name>
        <dbReference type="ChEBI" id="CHEBI:29105"/>
        <note>catalytic</note>
    </ligand>
</feature>
<evidence type="ECO:0000256" key="10">
    <source>
        <dbReference type="ARBA" id="ARBA00023157"/>
    </source>
</evidence>
<evidence type="ECO:0000256" key="6">
    <source>
        <dbReference type="ARBA" id="ARBA00022737"/>
    </source>
</evidence>
<feature type="disulfide bond" evidence="14">
    <location>
        <begin position="191"/>
        <end position="225"/>
    </location>
</feature>
<keyword evidence="4 13" id="KW-0479">Metal-binding</keyword>
<feature type="disulfide bond" evidence="14">
    <location>
        <begin position="267"/>
        <end position="279"/>
    </location>
</feature>
<evidence type="ECO:0000313" key="17">
    <source>
        <dbReference type="EMBL" id="EEN45354.1"/>
    </source>
</evidence>
<dbReference type="AlphaFoldDB" id="C3ZPX5"/>
<keyword evidence="2" id="KW-0964">Secreted</keyword>
<dbReference type="GO" id="GO:0030198">
    <property type="term" value="P:extracellular matrix organization"/>
    <property type="evidence" value="ECO:0007669"/>
    <property type="project" value="InterPro"/>
</dbReference>
<evidence type="ECO:0000256" key="9">
    <source>
        <dbReference type="ARBA" id="ARBA00023049"/>
    </source>
</evidence>
<organism>
    <name type="scientific">Branchiostoma floridae</name>
    <name type="common">Florida lancelet</name>
    <name type="synonym">Amphioxus</name>
    <dbReference type="NCBI Taxonomy" id="7739"/>
    <lineage>
        <taxon>Eukaryota</taxon>
        <taxon>Metazoa</taxon>
        <taxon>Chordata</taxon>
        <taxon>Cephalochordata</taxon>
        <taxon>Leptocardii</taxon>
        <taxon>Amphioxiformes</taxon>
        <taxon>Branchiostomatidae</taxon>
        <taxon>Branchiostoma</taxon>
    </lineage>
</organism>
<keyword evidence="9" id="KW-0482">Metalloprotease</keyword>
<sequence>QVTGNAPTTLRNFCSWQHQQNTADDAHPAHHDTAVLLTRQDLCSSRDVCSTLGLAEVGTMCESHRSCSISQDNGLSAAFTIAHEIGHVFNMQHDSHRSCAAVLAREGRYNLMAPTLNGDNTHPWAWSRCSSRALSNFLRAGRGSCLHDPPTGPGRKLPRDHPGQLFAVDHQCELVFGKGSTLCPFMRGTTCSKLWCTTMVKGQRVCQTYHMPWADGTSCGRNRWCQEGKCTEKREAVRVDGGWGPWEAWGSCSRTCGGGVQAAPRKCDSPAPKNGGDFCRGEAVKYRSCRTDPCPFPLILAPYREEQCGKFDGQHFNINGLNRYTRWVPRYSGVSLKDSCKLTCRVAGTTTFYTLREKVVDGTPCGPEISGVCIQGQCQKTGCDNILGSTAKRDKCGICGGRGASCSKVSGSYNKVGYGYRTALEIPAGSTRIEIRQVSYNGKKVDGNYLAVRNDKGKYFINGGYVIRMAAVDEVDIGGAVLSYSGSDTVEEKVSIRDRTQEKLIIEVISSEYAPPQVKFSYLAPKSSTQFASEASQRENTRTRTRMLAPQAPTRPSPNVGRSTWYTGSWGGCSKSCGHGEKRRSVQCMDQYGRPSRGCNNAEKPAETARCYASRCGEWIYGGWSECSKPCGRGVQLRLVGCRLTNGAIGPDRECDLNTRPSDSQECNTSSCSSRRWYR</sequence>
<evidence type="ECO:0000256" key="12">
    <source>
        <dbReference type="PIRSR" id="PIRSR613273-1"/>
    </source>
</evidence>
<dbReference type="MEROPS" id="M12.188"/>
<protein>
    <recommendedName>
        <fullName evidence="16">Peptidase M12B domain-containing protein</fullName>
    </recommendedName>
</protein>